<reference evidence="4" key="1">
    <citation type="submission" date="2010-07" db="EMBL/GenBank/DDBJ databases">
        <title>The genome sequence of Gaeumannomyces graminis var. tritici strain R3-111a-1.</title>
        <authorList>
            <consortium name="The Broad Institute Genome Sequencing Platform"/>
            <person name="Ma L.-J."/>
            <person name="Dead R."/>
            <person name="Young S."/>
            <person name="Zeng Q."/>
            <person name="Koehrsen M."/>
            <person name="Alvarado L."/>
            <person name="Berlin A."/>
            <person name="Chapman S.B."/>
            <person name="Chen Z."/>
            <person name="Freedman E."/>
            <person name="Gellesch M."/>
            <person name="Goldberg J."/>
            <person name="Griggs A."/>
            <person name="Gujja S."/>
            <person name="Heilman E.R."/>
            <person name="Heiman D."/>
            <person name="Hepburn T."/>
            <person name="Howarth C."/>
            <person name="Jen D."/>
            <person name="Larson L."/>
            <person name="Mehta T."/>
            <person name="Neiman D."/>
            <person name="Pearson M."/>
            <person name="Roberts A."/>
            <person name="Saif S."/>
            <person name="Shea T."/>
            <person name="Shenoy N."/>
            <person name="Sisk P."/>
            <person name="Stolte C."/>
            <person name="Sykes S."/>
            <person name="Walk T."/>
            <person name="White J."/>
            <person name="Yandava C."/>
            <person name="Haas B."/>
            <person name="Nusbaum C."/>
            <person name="Birren B."/>
        </authorList>
    </citation>
    <scope>NUCLEOTIDE SEQUENCE [LARGE SCALE GENOMIC DNA]</scope>
    <source>
        <strain evidence="4">R3-111a-1</strain>
    </source>
</reference>
<dbReference type="Proteomes" id="UP000006039">
    <property type="component" value="Unassembled WGS sequence"/>
</dbReference>
<gene>
    <name evidence="3" type="primary">20348170</name>
    <name evidence="2" type="ORF">GGTG_07712</name>
</gene>
<evidence type="ECO:0000313" key="4">
    <source>
        <dbReference type="Proteomes" id="UP000006039"/>
    </source>
</evidence>
<reference evidence="3" key="4">
    <citation type="journal article" date="2015" name="G3 (Bethesda)">
        <title>Genome sequences of three phytopathogenic species of the Magnaporthaceae family of fungi.</title>
        <authorList>
            <person name="Okagaki L.H."/>
            <person name="Nunes C.C."/>
            <person name="Sailsbery J."/>
            <person name="Clay B."/>
            <person name="Brown D."/>
            <person name="John T."/>
            <person name="Oh Y."/>
            <person name="Young N."/>
            <person name="Fitzgerald M."/>
            <person name="Haas B.J."/>
            <person name="Zeng Q."/>
            <person name="Young S."/>
            <person name="Adiconis X."/>
            <person name="Fan L."/>
            <person name="Levin J.Z."/>
            <person name="Mitchell T.K."/>
            <person name="Okubara P.A."/>
            <person name="Farman M.L."/>
            <person name="Kohn L.M."/>
            <person name="Birren B."/>
            <person name="Ma L.-J."/>
            <person name="Dean R.A."/>
        </authorList>
    </citation>
    <scope>NUCLEOTIDE SEQUENCE</scope>
    <source>
        <strain evidence="3">R3-111a-1</strain>
    </source>
</reference>
<dbReference type="OrthoDB" id="2898509at2759"/>
<dbReference type="VEuPathDB" id="FungiDB:GGTG_07712"/>
<dbReference type="PANTHER" id="PTHR47534">
    <property type="entry name" value="YALI0E05731P"/>
    <property type="match status" value="1"/>
</dbReference>
<evidence type="ECO:0000256" key="1">
    <source>
        <dbReference type="ARBA" id="ARBA00023002"/>
    </source>
</evidence>
<reference evidence="2" key="3">
    <citation type="submission" date="2010-09" db="EMBL/GenBank/DDBJ databases">
        <title>Annotation of Gaeumannomyces graminis var. tritici R3-111a-1.</title>
        <authorList>
            <consortium name="The Broad Institute Genome Sequencing Platform"/>
            <person name="Ma L.-J."/>
            <person name="Dead R."/>
            <person name="Young S.K."/>
            <person name="Zeng Q."/>
            <person name="Gargeya S."/>
            <person name="Fitzgerald M."/>
            <person name="Haas B."/>
            <person name="Abouelleil A."/>
            <person name="Alvarado L."/>
            <person name="Arachchi H.M."/>
            <person name="Berlin A."/>
            <person name="Brown A."/>
            <person name="Chapman S.B."/>
            <person name="Chen Z."/>
            <person name="Dunbar C."/>
            <person name="Freedman E."/>
            <person name="Gearin G."/>
            <person name="Gellesch M."/>
            <person name="Goldberg J."/>
            <person name="Griggs A."/>
            <person name="Gujja S."/>
            <person name="Heiman D."/>
            <person name="Howarth C."/>
            <person name="Larson L."/>
            <person name="Lui A."/>
            <person name="MacDonald P.J.P."/>
            <person name="Mehta T."/>
            <person name="Montmayeur A."/>
            <person name="Murphy C."/>
            <person name="Neiman D."/>
            <person name="Pearson M."/>
            <person name="Priest M."/>
            <person name="Roberts A."/>
            <person name="Saif S."/>
            <person name="Shea T."/>
            <person name="Shenoy N."/>
            <person name="Sisk P."/>
            <person name="Stolte C."/>
            <person name="Sykes S."/>
            <person name="Yandava C."/>
            <person name="Wortman J."/>
            <person name="Nusbaum C."/>
            <person name="Birren B."/>
        </authorList>
    </citation>
    <scope>NUCLEOTIDE SEQUENCE</scope>
    <source>
        <strain evidence="2">R3-111a-1</strain>
    </source>
</reference>
<evidence type="ECO:0008006" key="5">
    <source>
        <dbReference type="Google" id="ProtNLM"/>
    </source>
</evidence>
<dbReference type="AlphaFoldDB" id="J3P2G5"/>
<reference evidence="3" key="5">
    <citation type="submission" date="2018-04" db="UniProtKB">
        <authorList>
            <consortium name="EnsemblFungi"/>
        </authorList>
    </citation>
    <scope>IDENTIFICATION</scope>
    <source>
        <strain evidence="3">R3-111a-1</strain>
    </source>
</reference>
<accession>J3P2G5</accession>
<organism evidence="2">
    <name type="scientific">Gaeumannomyces tritici (strain R3-111a-1)</name>
    <name type="common">Wheat and barley take-all root rot fungus</name>
    <name type="synonym">Gaeumannomyces graminis var. tritici</name>
    <dbReference type="NCBI Taxonomy" id="644352"/>
    <lineage>
        <taxon>Eukaryota</taxon>
        <taxon>Fungi</taxon>
        <taxon>Dikarya</taxon>
        <taxon>Ascomycota</taxon>
        <taxon>Pezizomycotina</taxon>
        <taxon>Sordariomycetes</taxon>
        <taxon>Sordariomycetidae</taxon>
        <taxon>Magnaporthales</taxon>
        <taxon>Magnaporthaceae</taxon>
        <taxon>Gaeumannomyces</taxon>
    </lineage>
</organism>
<dbReference type="SUPFAM" id="SSF51735">
    <property type="entry name" value="NAD(P)-binding Rossmann-fold domains"/>
    <property type="match status" value="1"/>
</dbReference>
<dbReference type="PANTHER" id="PTHR47534:SF3">
    <property type="entry name" value="ALCOHOL DEHYDROGENASE-LIKE C-TERMINAL DOMAIN-CONTAINING PROTEIN"/>
    <property type="match status" value="1"/>
</dbReference>
<dbReference type="STRING" id="644352.J3P2G5"/>
<dbReference type="EnsemblFungi" id="EJT73857">
    <property type="protein sequence ID" value="EJT73857"/>
    <property type="gene ID" value="GGTG_07712"/>
</dbReference>
<keyword evidence="4" id="KW-1185">Reference proteome</keyword>
<name>J3P2G5_GAET3</name>
<proteinExistence type="predicted"/>
<dbReference type="GO" id="GO:0016491">
    <property type="term" value="F:oxidoreductase activity"/>
    <property type="evidence" value="ECO:0007669"/>
    <property type="project" value="UniProtKB-KW"/>
</dbReference>
<dbReference type="InterPro" id="IPR036291">
    <property type="entry name" value="NAD(P)-bd_dom_sf"/>
</dbReference>
<dbReference type="GeneID" id="20348170"/>
<sequence>MVKLADVKGSNARIATELPPGLVAVFVGGTSGLGEYSLLAFAKHARQPKIYIIGRSQPAADRIIAECGKLNPEGEYFFMQTDATLLKNVDEVCRQLREKEKTINVLFLSIGNFMFGVDTPEGLPVITALQYYARVRFAANLLPQIRAAPHLRRVVTVLAGTKEGAVDTNDLPARNVSLARARGHGTSMQTLALERLARSAPDVSFVHSFPGFVRTNIGRGFGSGMRLLWAAAMTLLGPFAVPRDESGERHAFLCTSAAFPARAGGQGDGTDGVALAPGRAVAGGTDGEVGSGVYTVDEHCESGSAAVRRTLANLREDGTAEAAWAHTVGEFERITGTAQLV</sequence>
<dbReference type="EMBL" id="GL385398">
    <property type="protein sequence ID" value="EJT73857.1"/>
    <property type="molecule type" value="Genomic_DNA"/>
</dbReference>
<dbReference type="RefSeq" id="XP_009223801.1">
    <property type="nucleotide sequence ID" value="XM_009225537.1"/>
</dbReference>
<dbReference type="HOGENOM" id="CLU_044999_0_1_1"/>
<evidence type="ECO:0000313" key="3">
    <source>
        <dbReference type="EnsemblFungi" id="EJT73857"/>
    </source>
</evidence>
<dbReference type="InterPro" id="IPR052228">
    <property type="entry name" value="Sec_Metab_Biosynth_Oxidored"/>
</dbReference>
<reference evidence="2" key="2">
    <citation type="submission" date="2010-07" db="EMBL/GenBank/DDBJ databases">
        <authorList>
            <consortium name="The Broad Institute Genome Sequencing Platform"/>
            <consortium name="Broad Institute Genome Sequencing Center for Infectious Disease"/>
            <person name="Ma L.-J."/>
            <person name="Dead R."/>
            <person name="Young S."/>
            <person name="Zeng Q."/>
            <person name="Koehrsen M."/>
            <person name="Alvarado L."/>
            <person name="Berlin A."/>
            <person name="Chapman S.B."/>
            <person name="Chen Z."/>
            <person name="Freedman E."/>
            <person name="Gellesch M."/>
            <person name="Goldberg J."/>
            <person name="Griggs A."/>
            <person name="Gujja S."/>
            <person name="Heilman E.R."/>
            <person name="Heiman D."/>
            <person name="Hepburn T."/>
            <person name="Howarth C."/>
            <person name="Jen D."/>
            <person name="Larson L."/>
            <person name="Mehta T."/>
            <person name="Neiman D."/>
            <person name="Pearson M."/>
            <person name="Roberts A."/>
            <person name="Saif S."/>
            <person name="Shea T."/>
            <person name="Shenoy N."/>
            <person name="Sisk P."/>
            <person name="Stolte C."/>
            <person name="Sykes S."/>
            <person name="Walk T."/>
            <person name="White J."/>
            <person name="Yandava C."/>
            <person name="Haas B."/>
            <person name="Nusbaum C."/>
            <person name="Birren B."/>
        </authorList>
    </citation>
    <scope>NUCLEOTIDE SEQUENCE</scope>
    <source>
        <strain evidence="2">R3-111a-1</strain>
    </source>
</reference>
<dbReference type="Gene3D" id="3.40.50.720">
    <property type="entry name" value="NAD(P)-binding Rossmann-like Domain"/>
    <property type="match status" value="1"/>
</dbReference>
<dbReference type="eggNOG" id="ENOG502S0SX">
    <property type="taxonomic scope" value="Eukaryota"/>
</dbReference>
<keyword evidence="1" id="KW-0560">Oxidoreductase</keyword>
<evidence type="ECO:0000313" key="2">
    <source>
        <dbReference type="EMBL" id="EJT73857.1"/>
    </source>
</evidence>
<protein>
    <recommendedName>
        <fullName evidence="5">Short-chain dehydrogenase/reductase</fullName>
    </recommendedName>
</protein>